<keyword evidence="6" id="KW-1015">Disulfide bond</keyword>
<dbReference type="InterPro" id="IPR036179">
    <property type="entry name" value="Ig-like_dom_sf"/>
</dbReference>
<dbReference type="SUPFAM" id="SSF48726">
    <property type="entry name" value="Immunoglobulin"/>
    <property type="match status" value="3"/>
</dbReference>
<dbReference type="AlphaFoldDB" id="A0A183J3G7"/>
<dbReference type="Pfam" id="PF07679">
    <property type="entry name" value="I-set"/>
    <property type="match status" value="1"/>
</dbReference>
<accession>A0A183J3G7</accession>
<evidence type="ECO:0000313" key="12">
    <source>
        <dbReference type="WBParaSite" id="SBAD_0001078101-mRNA-1"/>
    </source>
</evidence>
<keyword evidence="4" id="KW-0677">Repeat</keyword>
<evidence type="ECO:0000256" key="6">
    <source>
        <dbReference type="ARBA" id="ARBA00023157"/>
    </source>
</evidence>
<feature type="domain" description="Ig-like" evidence="9">
    <location>
        <begin position="97"/>
        <end position="186"/>
    </location>
</feature>
<dbReference type="InterPro" id="IPR013783">
    <property type="entry name" value="Ig-like_fold"/>
</dbReference>
<dbReference type="Proteomes" id="UP000270296">
    <property type="component" value="Unassembled WGS sequence"/>
</dbReference>
<dbReference type="InterPro" id="IPR003598">
    <property type="entry name" value="Ig_sub2"/>
</dbReference>
<dbReference type="PROSITE" id="PS50835">
    <property type="entry name" value="IG_LIKE"/>
    <property type="match status" value="3"/>
</dbReference>
<feature type="domain" description="Ig-like" evidence="9">
    <location>
        <begin position="1"/>
        <end position="92"/>
    </location>
</feature>
<dbReference type="FunFam" id="2.60.40.10:FF:000328">
    <property type="entry name" value="CLUMA_CG000981, isoform A"/>
    <property type="match status" value="1"/>
</dbReference>
<dbReference type="PANTHER" id="PTHR12231">
    <property type="entry name" value="CTX-RELATED TYPE I TRANSMEMBRANE PROTEIN"/>
    <property type="match status" value="1"/>
</dbReference>
<gene>
    <name evidence="10" type="ORF">SBAD_LOCUS10414</name>
</gene>
<dbReference type="SMART" id="SM00409">
    <property type="entry name" value="IG"/>
    <property type="match status" value="3"/>
</dbReference>
<dbReference type="CDD" id="cd00096">
    <property type="entry name" value="Ig"/>
    <property type="match status" value="1"/>
</dbReference>
<dbReference type="InterPro" id="IPR007110">
    <property type="entry name" value="Ig-like_dom"/>
</dbReference>
<dbReference type="FunFam" id="2.60.40.10:FF:000032">
    <property type="entry name" value="palladin isoform X1"/>
    <property type="match status" value="1"/>
</dbReference>
<proteinExistence type="predicted"/>
<evidence type="ECO:0000256" key="4">
    <source>
        <dbReference type="ARBA" id="ARBA00022737"/>
    </source>
</evidence>
<dbReference type="InterPro" id="IPR013098">
    <property type="entry name" value="Ig_I-set"/>
</dbReference>
<dbReference type="InterPro" id="IPR003599">
    <property type="entry name" value="Ig_sub"/>
</dbReference>
<dbReference type="SMART" id="SM00408">
    <property type="entry name" value="IGc2"/>
    <property type="match status" value="3"/>
</dbReference>
<dbReference type="InterPro" id="IPR051170">
    <property type="entry name" value="Neural/epithelial_adhesion"/>
</dbReference>
<keyword evidence="5" id="KW-0472">Membrane</keyword>
<evidence type="ECO:0000256" key="8">
    <source>
        <dbReference type="ARBA" id="ARBA00023319"/>
    </source>
</evidence>
<dbReference type="Gene3D" id="2.60.40.10">
    <property type="entry name" value="Immunoglobulins"/>
    <property type="match status" value="3"/>
</dbReference>
<keyword evidence="7" id="KW-0325">Glycoprotein</keyword>
<evidence type="ECO:0000259" key="9">
    <source>
        <dbReference type="PROSITE" id="PS50835"/>
    </source>
</evidence>
<dbReference type="GO" id="GO:0043005">
    <property type="term" value="C:neuron projection"/>
    <property type="evidence" value="ECO:0007669"/>
    <property type="project" value="TreeGrafter"/>
</dbReference>
<dbReference type="WBParaSite" id="SBAD_0001078101-mRNA-1">
    <property type="protein sequence ID" value="SBAD_0001078101-mRNA-1"/>
    <property type="gene ID" value="SBAD_0001078101"/>
</dbReference>
<dbReference type="OrthoDB" id="6159398at2759"/>
<keyword evidence="2" id="KW-1003">Cell membrane</keyword>
<organism evidence="12">
    <name type="scientific">Soboliphyme baturini</name>
    <dbReference type="NCBI Taxonomy" id="241478"/>
    <lineage>
        <taxon>Eukaryota</taxon>
        <taxon>Metazoa</taxon>
        <taxon>Ecdysozoa</taxon>
        <taxon>Nematoda</taxon>
        <taxon>Enoplea</taxon>
        <taxon>Dorylaimia</taxon>
        <taxon>Dioctophymatida</taxon>
        <taxon>Dioctophymatoidea</taxon>
        <taxon>Soboliphymatidae</taxon>
        <taxon>Soboliphyme</taxon>
    </lineage>
</organism>
<feature type="domain" description="Ig-like" evidence="9">
    <location>
        <begin position="195"/>
        <end position="291"/>
    </location>
</feature>
<dbReference type="GO" id="GO:0005886">
    <property type="term" value="C:plasma membrane"/>
    <property type="evidence" value="ECO:0007669"/>
    <property type="project" value="UniProtKB-SubCell"/>
</dbReference>
<keyword evidence="11" id="KW-1185">Reference proteome</keyword>
<sequence length="304" mass="33860">MKDIIAVRGSDVTFACQVINAGRHLVAFVRAEPTVLLTWQHRVFASRPHKYNLEVRGDTWLLEVRNVQPSDEGLYMCQVNTNPMMAQIAYLSLKVPPRIDKDRTTHDVIVQEGQNVTLNCAADGSPTPTISWRHKDGAVILTNSPEGYGESVVLKQNLTLYRVSRKHMGEYICLASNDVPPDESWSIRLHVHFSPSIRPIEAVVNSGAGKSAQLSCVAEAWPKPEFSWEFRGTVIVPDYQKYRISIEANQSEAYDTLSTLTIDHLSKTDAGTYFCAASNEYGSVSSAVELKGEKTKTIFLTSNQ</sequence>
<keyword evidence="8" id="KW-0393">Immunoglobulin domain</keyword>
<dbReference type="PANTHER" id="PTHR12231:SF253">
    <property type="entry name" value="DPR-INTERACTING PROTEIN ETA, ISOFORM B-RELATED"/>
    <property type="match status" value="1"/>
</dbReference>
<keyword evidence="3" id="KW-0732">Signal</keyword>
<name>A0A183J3G7_9BILA</name>
<evidence type="ECO:0000256" key="7">
    <source>
        <dbReference type="ARBA" id="ARBA00023180"/>
    </source>
</evidence>
<dbReference type="Pfam" id="PF13927">
    <property type="entry name" value="Ig_3"/>
    <property type="match status" value="1"/>
</dbReference>
<reference evidence="10 11" key="2">
    <citation type="submission" date="2018-11" db="EMBL/GenBank/DDBJ databases">
        <authorList>
            <consortium name="Pathogen Informatics"/>
        </authorList>
    </citation>
    <scope>NUCLEOTIDE SEQUENCE [LARGE SCALE GENOMIC DNA]</scope>
</reference>
<evidence type="ECO:0000256" key="5">
    <source>
        <dbReference type="ARBA" id="ARBA00023136"/>
    </source>
</evidence>
<evidence type="ECO:0000313" key="11">
    <source>
        <dbReference type="Proteomes" id="UP000270296"/>
    </source>
</evidence>
<evidence type="ECO:0000256" key="2">
    <source>
        <dbReference type="ARBA" id="ARBA00022475"/>
    </source>
</evidence>
<evidence type="ECO:0000256" key="3">
    <source>
        <dbReference type="ARBA" id="ARBA00022729"/>
    </source>
</evidence>
<evidence type="ECO:0000256" key="1">
    <source>
        <dbReference type="ARBA" id="ARBA00004236"/>
    </source>
</evidence>
<dbReference type="EMBL" id="UZAM01014036">
    <property type="protein sequence ID" value="VDP31621.1"/>
    <property type="molecule type" value="Genomic_DNA"/>
</dbReference>
<reference evidence="12" key="1">
    <citation type="submission" date="2016-06" db="UniProtKB">
        <authorList>
            <consortium name="WormBaseParasite"/>
        </authorList>
    </citation>
    <scope>IDENTIFICATION</scope>
</reference>
<evidence type="ECO:0000313" key="10">
    <source>
        <dbReference type="EMBL" id="VDP31621.1"/>
    </source>
</evidence>
<comment type="subcellular location">
    <subcellularLocation>
        <location evidence="1">Cell membrane</location>
    </subcellularLocation>
</comment>
<protein>
    <submittedName>
        <fullName evidence="12">Lachesin</fullName>
    </submittedName>
</protein>